<accession>A0A2K1K854</accession>
<dbReference type="EnsemblPlants" id="Pp3c8_20540V3.1">
    <property type="protein sequence ID" value="Pp3c8_20540V3.1"/>
    <property type="gene ID" value="Pp3c8_20540"/>
</dbReference>
<dbReference type="AlphaFoldDB" id="A0A2K1K854"/>
<evidence type="ECO:0008006" key="4">
    <source>
        <dbReference type="Google" id="ProtNLM"/>
    </source>
</evidence>
<gene>
    <name evidence="1" type="ORF">PHYPA_011855</name>
</gene>
<evidence type="ECO:0000313" key="1">
    <source>
        <dbReference type="EMBL" id="PNR49958.1"/>
    </source>
</evidence>
<sequence>MLIAVKKMTKICILKTQINRKFEIKYLGLIKKILDIKIGYIERVFSKLKIKYRKLIKKKKYKDSIPYSSDVRSLMWAMFCTRPIISYIASMISRLMLQETIVQSMTKTKYMVAVEATKLAIWLKQLIGELELIQENT</sequence>
<evidence type="ECO:0000313" key="3">
    <source>
        <dbReference type="Proteomes" id="UP000006727"/>
    </source>
</evidence>
<dbReference type="Gramene" id="Pp3c8_20540V3.1">
    <property type="protein sequence ID" value="Pp3c8_20540V3.1"/>
    <property type="gene ID" value="Pp3c8_20540"/>
</dbReference>
<reference evidence="2" key="3">
    <citation type="submission" date="2020-12" db="UniProtKB">
        <authorList>
            <consortium name="EnsemblPlants"/>
        </authorList>
    </citation>
    <scope>IDENTIFICATION</scope>
</reference>
<proteinExistence type="predicted"/>
<name>A0A2K1K854_PHYPA</name>
<organism evidence="1">
    <name type="scientific">Physcomitrium patens</name>
    <name type="common">Spreading-leaved earth moss</name>
    <name type="synonym">Physcomitrella patens</name>
    <dbReference type="NCBI Taxonomy" id="3218"/>
    <lineage>
        <taxon>Eukaryota</taxon>
        <taxon>Viridiplantae</taxon>
        <taxon>Streptophyta</taxon>
        <taxon>Embryophyta</taxon>
        <taxon>Bryophyta</taxon>
        <taxon>Bryophytina</taxon>
        <taxon>Bryopsida</taxon>
        <taxon>Funariidae</taxon>
        <taxon>Funariales</taxon>
        <taxon>Funariaceae</taxon>
        <taxon>Physcomitrium</taxon>
    </lineage>
</organism>
<reference evidence="1 3" key="1">
    <citation type="journal article" date="2008" name="Science">
        <title>The Physcomitrella genome reveals evolutionary insights into the conquest of land by plants.</title>
        <authorList>
            <person name="Rensing S."/>
            <person name="Lang D."/>
            <person name="Zimmer A."/>
            <person name="Terry A."/>
            <person name="Salamov A."/>
            <person name="Shapiro H."/>
            <person name="Nishiyama T."/>
            <person name="Perroud P.-F."/>
            <person name="Lindquist E."/>
            <person name="Kamisugi Y."/>
            <person name="Tanahashi T."/>
            <person name="Sakakibara K."/>
            <person name="Fujita T."/>
            <person name="Oishi K."/>
            <person name="Shin-I T."/>
            <person name="Kuroki Y."/>
            <person name="Toyoda A."/>
            <person name="Suzuki Y."/>
            <person name="Hashimoto A."/>
            <person name="Yamaguchi K."/>
            <person name="Sugano A."/>
            <person name="Kohara Y."/>
            <person name="Fujiyama A."/>
            <person name="Anterola A."/>
            <person name="Aoki S."/>
            <person name="Ashton N."/>
            <person name="Barbazuk W.B."/>
            <person name="Barker E."/>
            <person name="Bennetzen J."/>
            <person name="Bezanilla M."/>
            <person name="Blankenship R."/>
            <person name="Cho S.H."/>
            <person name="Dutcher S."/>
            <person name="Estelle M."/>
            <person name="Fawcett J.A."/>
            <person name="Gundlach H."/>
            <person name="Hanada K."/>
            <person name="Heyl A."/>
            <person name="Hicks K.A."/>
            <person name="Hugh J."/>
            <person name="Lohr M."/>
            <person name="Mayer K."/>
            <person name="Melkozernov A."/>
            <person name="Murata T."/>
            <person name="Nelson D."/>
            <person name="Pils B."/>
            <person name="Prigge M."/>
            <person name="Reiss B."/>
            <person name="Renner T."/>
            <person name="Rombauts S."/>
            <person name="Rushton P."/>
            <person name="Sanderfoot A."/>
            <person name="Schween G."/>
            <person name="Shiu S.-H."/>
            <person name="Stueber K."/>
            <person name="Theodoulou F.L."/>
            <person name="Tu H."/>
            <person name="Van de Peer Y."/>
            <person name="Verrier P.J."/>
            <person name="Waters E."/>
            <person name="Wood A."/>
            <person name="Yang L."/>
            <person name="Cove D."/>
            <person name="Cuming A."/>
            <person name="Hasebe M."/>
            <person name="Lucas S."/>
            <person name="Mishler D.B."/>
            <person name="Reski R."/>
            <person name="Grigoriev I."/>
            <person name="Quatrano R.S."/>
            <person name="Boore J.L."/>
        </authorList>
    </citation>
    <scope>NUCLEOTIDE SEQUENCE [LARGE SCALE GENOMIC DNA]</scope>
    <source>
        <strain evidence="2 3">cv. Gransden 2004</strain>
    </source>
</reference>
<dbReference type="Proteomes" id="UP000006727">
    <property type="component" value="Chromosome 8"/>
</dbReference>
<keyword evidence="3" id="KW-1185">Reference proteome</keyword>
<protein>
    <recommendedName>
        <fullName evidence="4">Reverse transcriptase Ty1/copia-type domain-containing protein</fullName>
    </recommendedName>
</protein>
<reference evidence="1 3" key="2">
    <citation type="journal article" date="2018" name="Plant J.">
        <title>The Physcomitrella patens chromosome-scale assembly reveals moss genome structure and evolution.</title>
        <authorList>
            <person name="Lang D."/>
            <person name="Ullrich K.K."/>
            <person name="Murat F."/>
            <person name="Fuchs J."/>
            <person name="Jenkins J."/>
            <person name="Haas F.B."/>
            <person name="Piednoel M."/>
            <person name="Gundlach H."/>
            <person name="Van Bel M."/>
            <person name="Meyberg R."/>
            <person name="Vives C."/>
            <person name="Morata J."/>
            <person name="Symeonidi A."/>
            <person name="Hiss M."/>
            <person name="Muchero W."/>
            <person name="Kamisugi Y."/>
            <person name="Saleh O."/>
            <person name="Blanc G."/>
            <person name="Decker E.L."/>
            <person name="van Gessel N."/>
            <person name="Grimwood J."/>
            <person name="Hayes R.D."/>
            <person name="Graham S.W."/>
            <person name="Gunter L.E."/>
            <person name="McDaniel S.F."/>
            <person name="Hoernstein S.N.W."/>
            <person name="Larsson A."/>
            <person name="Li F.W."/>
            <person name="Perroud P.F."/>
            <person name="Phillips J."/>
            <person name="Ranjan P."/>
            <person name="Rokshar D.S."/>
            <person name="Rothfels C.J."/>
            <person name="Schneider L."/>
            <person name="Shu S."/>
            <person name="Stevenson D.W."/>
            <person name="Thummler F."/>
            <person name="Tillich M."/>
            <person name="Villarreal Aguilar J.C."/>
            <person name="Widiez T."/>
            <person name="Wong G.K."/>
            <person name="Wymore A."/>
            <person name="Zhang Y."/>
            <person name="Zimmer A.D."/>
            <person name="Quatrano R.S."/>
            <person name="Mayer K.F.X."/>
            <person name="Goodstein D."/>
            <person name="Casacuberta J.M."/>
            <person name="Vandepoele K."/>
            <person name="Reski R."/>
            <person name="Cuming A.C."/>
            <person name="Tuskan G.A."/>
            <person name="Maumus F."/>
            <person name="Salse J."/>
            <person name="Schmutz J."/>
            <person name="Rensing S.A."/>
        </authorList>
    </citation>
    <scope>NUCLEOTIDE SEQUENCE [LARGE SCALE GENOMIC DNA]</scope>
    <source>
        <strain evidence="2 3">cv. Gransden 2004</strain>
    </source>
</reference>
<dbReference type="EMBL" id="ABEU02000008">
    <property type="protein sequence ID" value="PNR49958.1"/>
    <property type="molecule type" value="Genomic_DNA"/>
</dbReference>
<dbReference type="InParanoid" id="A0A2K1K854"/>
<evidence type="ECO:0000313" key="2">
    <source>
        <dbReference type="EnsemblPlants" id="Pp3c8_20540V3.1"/>
    </source>
</evidence>